<protein>
    <submittedName>
        <fullName evidence="1">Uncharacterized protein</fullName>
    </submittedName>
</protein>
<name>A0A8R7TK01_TRIUA</name>
<dbReference type="EnsemblPlants" id="TuG1812G0200004056.01.T01">
    <property type="protein sequence ID" value="TuG1812G0200004056.01.T01"/>
    <property type="gene ID" value="TuG1812G0200004056.01"/>
</dbReference>
<dbReference type="Proteomes" id="UP000015106">
    <property type="component" value="Chromosome 2"/>
</dbReference>
<keyword evidence="2" id="KW-1185">Reference proteome</keyword>
<accession>A0A8R7TK01</accession>
<dbReference type="Gramene" id="TuG1812G0200004056.01.T01">
    <property type="protein sequence ID" value="TuG1812G0200004056.01.T01"/>
    <property type="gene ID" value="TuG1812G0200004056.01"/>
</dbReference>
<evidence type="ECO:0000313" key="1">
    <source>
        <dbReference type="EnsemblPlants" id="TuG1812G0200004056.01.T01"/>
    </source>
</evidence>
<proteinExistence type="predicted"/>
<reference evidence="2" key="1">
    <citation type="journal article" date="2013" name="Nature">
        <title>Draft genome of the wheat A-genome progenitor Triticum urartu.</title>
        <authorList>
            <person name="Ling H.Q."/>
            <person name="Zhao S."/>
            <person name="Liu D."/>
            <person name="Wang J."/>
            <person name="Sun H."/>
            <person name="Zhang C."/>
            <person name="Fan H."/>
            <person name="Li D."/>
            <person name="Dong L."/>
            <person name="Tao Y."/>
            <person name="Gao C."/>
            <person name="Wu H."/>
            <person name="Li Y."/>
            <person name="Cui Y."/>
            <person name="Guo X."/>
            <person name="Zheng S."/>
            <person name="Wang B."/>
            <person name="Yu K."/>
            <person name="Liang Q."/>
            <person name="Yang W."/>
            <person name="Lou X."/>
            <person name="Chen J."/>
            <person name="Feng M."/>
            <person name="Jian J."/>
            <person name="Zhang X."/>
            <person name="Luo G."/>
            <person name="Jiang Y."/>
            <person name="Liu J."/>
            <person name="Wang Z."/>
            <person name="Sha Y."/>
            <person name="Zhang B."/>
            <person name="Wu H."/>
            <person name="Tang D."/>
            <person name="Shen Q."/>
            <person name="Xue P."/>
            <person name="Zou S."/>
            <person name="Wang X."/>
            <person name="Liu X."/>
            <person name="Wang F."/>
            <person name="Yang Y."/>
            <person name="An X."/>
            <person name="Dong Z."/>
            <person name="Zhang K."/>
            <person name="Zhang X."/>
            <person name="Luo M.C."/>
            <person name="Dvorak J."/>
            <person name="Tong Y."/>
            <person name="Wang J."/>
            <person name="Yang H."/>
            <person name="Li Z."/>
            <person name="Wang D."/>
            <person name="Zhang A."/>
            <person name="Wang J."/>
        </authorList>
    </citation>
    <scope>NUCLEOTIDE SEQUENCE</scope>
    <source>
        <strain evidence="2">cv. G1812</strain>
    </source>
</reference>
<reference evidence="1" key="2">
    <citation type="submission" date="2018-03" db="EMBL/GenBank/DDBJ databases">
        <title>The Triticum urartu genome reveals the dynamic nature of wheat genome evolution.</title>
        <authorList>
            <person name="Ling H."/>
            <person name="Ma B."/>
            <person name="Shi X."/>
            <person name="Liu H."/>
            <person name="Dong L."/>
            <person name="Sun H."/>
            <person name="Cao Y."/>
            <person name="Gao Q."/>
            <person name="Zheng S."/>
            <person name="Li Y."/>
            <person name="Yu Y."/>
            <person name="Du H."/>
            <person name="Qi M."/>
            <person name="Li Y."/>
            <person name="Yu H."/>
            <person name="Cui Y."/>
            <person name="Wang N."/>
            <person name="Chen C."/>
            <person name="Wu H."/>
            <person name="Zhao Y."/>
            <person name="Zhang J."/>
            <person name="Li Y."/>
            <person name="Zhou W."/>
            <person name="Zhang B."/>
            <person name="Hu W."/>
            <person name="Eijk M."/>
            <person name="Tang J."/>
            <person name="Witsenboer H."/>
            <person name="Zhao S."/>
            <person name="Li Z."/>
            <person name="Zhang A."/>
            <person name="Wang D."/>
            <person name="Liang C."/>
        </authorList>
    </citation>
    <scope>NUCLEOTIDE SEQUENCE [LARGE SCALE GENOMIC DNA]</scope>
    <source>
        <strain evidence="1">cv. G1812</strain>
    </source>
</reference>
<gene>
    <name evidence="1" type="primary">LOC125541759</name>
</gene>
<reference evidence="1" key="3">
    <citation type="submission" date="2022-06" db="UniProtKB">
        <authorList>
            <consortium name="EnsemblPlants"/>
        </authorList>
    </citation>
    <scope>IDENTIFICATION</scope>
</reference>
<organism evidence="1 2">
    <name type="scientific">Triticum urartu</name>
    <name type="common">Red wild einkorn</name>
    <name type="synonym">Crithodium urartu</name>
    <dbReference type="NCBI Taxonomy" id="4572"/>
    <lineage>
        <taxon>Eukaryota</taxon>
        <taxon>Viridiplantae</taxon>
        <taxon>Streptophyta</taxon>
        <taxon>Embryophyta</taxon>
        <taxon>Tracheophyta</taxon>
        <taxon>Spermatophyta</taxon>
        <taxon>Magnoliopsida</taxon>
        <taxon>Liliopsida</taxon>
        <taxon>Poales</taxon>
        <taxon>Poaceae</taxon>
        <taxon>BOP clade</taxon>
        <taxon>Pooideae</taxon>
        <taxon>Triticodae</taxon>
        <taxon>Triticeae</taxon>
        <taxon>Triticinae</taxon>
        <taxon>Triticum</taxon>
    </lineage>
</organism>
<evidence type="ECO:0000313" key="2">
    <source>
        <dbReference type="Proteomes" id="UP000015106"/>
    </source>
</evidence>
<sequence length="103" mass="12303">MWITPSKNSLVNAQILRLSLIGASGRRQTLKRARNLKKGCRLIKRKWLRKKMNHSFEWRTMTFTECLFAAILWLQLCETKFQTCLCFMFTPHIYCYKITVEVI</sequence>
<dbReference type="AlphaFoldDB" id="A0A8R7TK01"/>